<dbReference type="InterPro" id="IPR001972">
    <property type="entry name" value="Stomatin_HflK_fam"/>
</dbReference>
<keyword evidence="11" id="KW-1185">Reference proteome</keyword>
<evidence type="ECO:0000256" key="6">
    <source>
        <dbReference type="PIRNR" id="PIRNR005651"/>
    </source>
</evidence>
<evidence type="ECO:0000256" key="2">
    <source>
        <dbReference type="ARBA" id="ARBA00007862"/>
    </source>
</evidence>
<dbReference type="InterPro" id="IPR010200">
    <property type="entry name" value="HflC"/>
</dbReference>
<comment type="subcellular location">
    <subcellularLocation>
        <location evidence="1">Membrane</location>
        <topology evidence="1">Single-pass membrane protein</topology>
    </subcellularLocation>
</comment>
<accession>A0ABT3QYJ1</accession>
<keyword evidence="3 8" id="KW-0812">Transmembrane</keyword>
<feature type="domain" description="Band 7" evidence="9">
    <location>
        <begin position="19"/>
        <end position="181"/>
    </location>
</feature>
<dbReference type="Pfam" id="PF01145">
    <property type="entry name" value="Band_7"/>
    <property type="match status" value="1"/>
</dbReference>
<dbReference type="GO" id="GO:0006508">
    <property type="term" value="P:proteolysis"/>
    <property type="evidence" value="ECO:0007669"/>
    <property type="project" value="UniProtKB-KW"/>
</dbReference>
<feature type="compositionally biased region" description="Gly residues" evidence="7">
    <location>
        <begin position="290"/>
        <end position="305"/>
    </location>
</feature>
<evidence type="ECO:0000256" key="7">
    <source>
        <dbReference type="SAM" id="MobiDB-lite"/>
    </source>
</evidence>
<dbReference type="CDD" id="cd03405">
    <property type="entry name" value="SPFH_HflC"/>
    <property type="match status" value="1"/>
</dbReference>
<evidence type="ECO:0000313" key="11">
    <source>
        <dbReference type="Proteomes" id="UP001300261"/>
    </source>
</evidence>
<dbReference type="SMART" id="SM00244">
    <property type="entry name" value="PHB"/>
    <property type="match status" value="1"/>
</dbReference>
<evidence type="ECO:0000313" key="10">
    <source>
        <dbReference type="EMBL" id="MCX2721913.1"/>
    </source>
</evidence>
<dbReference type="EMBL" id="JAPEVI010000003">
    <property type="protein sequence ID" value="MCX2721913.1"/>
    <property type="molecule type" value="Genomic_DNA"/>
</dbReference>
<proteinExistence type="inferred from homology"/>
<keyword evidence="10" id="KW-0378">Hydrolase</keyword>
<dbReference type="SUPFAM" id="SSF117892">
    <property type="entry name" value="Band 7/SPFH domain"/>
    <property type="match status" value="1"/>
</dbReference>
<evidence type="ECO:0000256" key="3">
    <source>
        <dbReference type="ARBA" id="ARBA00022692"/>
    </source>
</evidence>
<keyword evidence="4 8" id="KW-1133">Transmembrane helix</keyword>
<dbReference type="InterPro" id="IPR001107">
    <property type="entry name" value="Band_7"/>
</dbReference>
<dbReference type="Gene3D" id="3.30.479.30">
    <property type="entry name" value="Band 7 domain"/>
    <property type="match status" value="1"/>
</dbReference>
<comment type="similarity">
    <text evidence="2 6">Belongs to the band 7/mec-2 family. HflC subfamily.</text>
</comment>
<protein>
    <recommendedName>
        <fullName evidence="6">Protein HflC</fullName>
    </recommendedName>
</protein>
<dbReference type="PANTHER" id="PTHR42911">
    <property type="entry name" value="MODULATOR OF FTSH PROTEASE HFLC"/>
    <property type="match status" value="1"/>
</dbReference>
<gene>
    <name evidence="10" type="ORF">ON753_05770</name>
</gene>
<keyword evidence="5 8" id="KW-0472">Membrane</keyword>
<keyword evidence="10" id="KW-0645">Protease</keyword>
<dbReference type="PANTHER" id="PTHR42911:SF1">
    <property type="entry name" value="MODULATOR OF FTSH PROTEASE HFLC"/>
    <property type="match status" value="1"/>
</dbReference>
<name>A0ABT3QYJ1_9HYPH</name>
<comment type="function">
    <text evidence="6">HflC and HflK could regulate a protease.</text>
</comment>
<evidence type="ECO:0000256" key="8">
    <source>
        <dbReference type="SAM" id="Phobius"/>
    </source>
</evidence>
<dbReference type="GO" id="GO:0008233">
    <property type="term" value="F:peptidase activity"/>
    <property type="evidence" value="ECO:0007669"/>
    <property type="project" value="UniProtKB-KW"/>
</dbReference>
<comment type="caution">
    <text evidence="10">The sequence shown here is derived from an EMBL/GenBank/DDBJ whole genome shotgun (WGS) entry which is preliminary data.</text>
</comment>
<feature type="transmembrane region" description="Helical" evidence="8">
    <location>
        <begin position="5"/>
        <end position="24"/>
    </location>
</feature>
<organism evidence="10 11">
    <name type="scientific">Roseibium salinum</name>
    <dbReference type="NCBI Taxonomy" id="1604349"/>
    <lineage>
        <taxon>Bacteria</taxon>
        <taxon>Pseudomonadati</taxon>
        <taxon>Pseudomonadota</taxon>
        <taxon>Alphaproteobacteria</taxon>
        <taxon>Hyphomicrobiales</taxon>
        <taxon>Stappiaceae</taxon>
        <taxon>Roseibium</taxon>
    </lineage>
</organism>
<dbReference type="InterPro" id="IPR036013">
    <property type="entry name" value="Band_7/SPFH_dom_sf"/>
</dbReference>
<dbReference type="PIRSF" id="PIRSF005651">
    <property type="entry name" value="HflC"/>
    <property type="match status" value="1"/>
</dbReference>
<dbReference type="PRINTS" id="PR00721">
    <property type="entry name" value="STOMATIN"/>
</dbReference>
<evidence type="ECO:0000259" key="9">
    <source>
        <dbReference type="SMART" id="SM00244"/>
    </source>
</evidence>
<dbReference type="Proteomes" id="UP001300261">
    <property type="component" value="Unassembled WGS sequence"/>
</dbReference>
<evidence type="ECO:0000256" key="5">
    <source>
        <dbReference type="ARBA" id="ARBA00023136"/>
    </source>
</evidence>
<dbReference type="RefSeq" id="WP_265961618.1">
    <property type="nucleotide sequence ID" value="NZ_JAPEVI010000003.1"/>
</dbReference>
<feature type="region of interest" description="Disordered" evidence="7">
    <location>
        <begin position="280"/>
        <end position="320"/>
    </location>
</feature>
<evidence type="ECO:0000256" key="1">
    <source>
        <dbReference type="ARBA" id="ARBA00004167"/>
    </source>
</evidence>
<evidence type="ECO:0000256" key="4">
    <source>
        <dbReference type="ARBA" id="ARBA00022989"/>
    </source>
</evidence>
<reference evidence="10 11" key="1">
    <citation type="journal article" date="2016" name="Int. J. Syst. Evol. Microbiol.">
        <title>Labrenzia salina sp. nov., isolated from the rhizosphere of the halophyte Arthrocnemum macrostachyum.</title>
        <authorList>
            <person name="Camacho M."/>
            <person name="Redondo-Gomez S."/>
            <person name="Rodriguez-Llorente I."/>
            <person name="Rohde M."/>
            <person name="Sproer C."/>
            <person name="Schumann P."/>
            <person name="Klenk H.P."/>
            <person name="Montero-Calasanz M.D.C."/>
        </authorList>
    </citation>
    <scope>NUCLEOTIDE SEQUENCE [LARGE SCALE GENOMIC DNA]</scope>
    <source>
        <strain evidence="10 11">DSM 29163</strain>
    </source>
</reference>
<sequence>MRGGIIAIILVVVAIVGYLSIYVVTPTQQALVMQLGRIIETKTEPGAYFKYPFVQNVVYLDKRILNLNIPPLEPISSDKKRLVVDAFARYRISDPVLFYQRVQNIPTANLRLATLLQSTLRSVLGRTSFMALVRDDRAGVMEEIRKNVSANAAELGIELVDVKIRRADLPAANSQAIYARMQTERQREATEIRAEGEERARQIRAQADRRATVLVAEARRDSEITRGDGDAERNRIFAEAFGADPAFFAFYRSMQAYETGLEAGDTSLVLSPDSSFFRFFKDPSGERAPGAGGGNGNGNGNGNGDGGEDLIDRTSSLTAQ</sequence>